<reference evidence="1" key="1">
    <citation type="submission" date="2021-01" db="EMBL/GenBank/DDBJ databases">
        <authorList>
            <person name="Corre E."/>
            <person name="Pelletier E."/>
            <person name="Niang G."/>
            <person name="Scheremetjew M."/>
            <person name="Finn R."/>
            <person name="Kale V."/>
            <person name="Holt S."/>
            <person name="Cochrane G."/>
            <person name="Meng A."/>
            <person name="Brown T."/>
            <person name="Cohen L."/>
        </authorList>
    </citation>
    <scope>NUCLEOTIDE SEQUENCE</scope>
    <source>
        <strain evidence="1">NIES-381</strain>
    </source>
</reference>
<gene>
    <name evidence="1" type="ORF">EGYM00392_LOCUS30589</name>
</gene>
<organism evidence="1">
    <name type="scientific">Eutreptiella gymnastica</name>
    <dbReference type="NCBI Taxonomy" id="73025"/>
    <lineage>
        <taxon>Eukaryota</taxon>
        <taxon>Discoba</taxon>
        <taxon>Euglenozoa</taxon>
        <taxon>Euglenida</taxon>
        <taxon>Spirocuta</taxon>
        <taxon>Euglenophyceae</taxon>
        <taxon>Eutreptiales</taxon>
        <taxon>Eutreptiaceae</taxon>
        <taxon>Eutreptiella</taxon>
    </lineage>
</organism>
<name>A0A7S1IQ51_9EUGL</name>
<dbReference type="AlphaFoldDB" id="A0A7S1IQ51"/>
<dbReference type="EMBL" id="HBGA01082129">
    <property type="protein sequence ID" value="CAD9019475.1"/>
    <property type="molecule type" value="Transcribed_RNA"/>
</dbReference>
<proteinExistence type="predicted"/>
<protein>
    <submittedName>
        <fullName evidence="1">Uncharacterized protein</fullName>
    </submittedName>
</protein>
<sequence>MEILDTLDTNTPPKGILRGCVAHDKQYPHHIGVRDLDDSLPQWKQKQTQHQIDCAFSKVSAVLLPVHQIHDHTLLALEIVITMGAASMAKIQAFQQRTCKIILIIKNG</sequence>
<evidence type="ECO:0000313" key="1">
    <source>
        <dbReference type="EMBL" id="CAD9019475.1"/>
    </source>
</evidence>
<accession>A0A7S1IQ51</accession>